<keyword evidence="5" id="KW-0482">Metalloprotease</keyword>
<keyword evidence="2" id="KW-0479">Metal-binding</keyword>
<name>A0ABY1QNH8_9BACT</name>
<evidence type="ECO:0000256" key="2">
    <source>
        <dbReference type="ARBA" id="ARBA00022723"/>
    </source>
</evidence>
<evidence type="ECO:0000256" key="1">
    <source>
        <dbReference type="ARBA" id="ARBA00022670"/>
    </source>
</evidence>
<comment type="caution">
    <text evidence="8">The sequence shown here is derived from an EMBL/GenBank/DDBJ whole genome shotgun (WGS) entry which is preliminary data.</text>
</comment>
<evidence type="ECO:0000313" key="8">
    <source>
        <dbReference type="EMBL" id="SMP74745.1"/>
    </source>
</evidence>
<dbReference type="Pfam" id="PF04002">
    <property type="entry name" value="RadC"/>
    <property type="match status" value="1"/>
</dbReference>
<reference evidence="8 9" key="1">
    <citation type="submission" date="2017-05" db="EMBL/GenBank/DDBJ databases">
        <authorList>
            <person name="Varghese N."/>
            <person name="Submissions S."/>
        </authorList>
    </citation>
    <scope>NUCLEOTIDE SEQUENCE [LARGE SCALE GENOMIC DNA]</scope>
    <source>
        <strain evidence="8 9">DSM 25457</strain>
    </source>
</reference>
<dbReference type="PROSITE" id="PS50249">
    <property type="entry name" value="MPN"/>
    <property type="match status" value="1"/>
</dbReference>
<accession>A0ABY1QNH8</accession>
<dbReference type="EMBL" id="FXUG01000018">
    <property type="protein sequence ID" value="SMP74745.1"/>
    <property type="molecule type" value="Genomic_DNA"/>
</dbReference>
<dbReference type="Proteomes" id="UP001158067">
    <property type="component" value="Unassembled WGS sequence"/>
</dbReference>
<protein>
    <submittedName>
        <fullName evidence="8">DNA repair protein RadC</fullName>
    </submittedName>
</protein>
<comment type="similarity">
    <text evidence="6">Belongs to the UPF0758 family.</text>
</comment>
<sequence length="314" mass="35381">MSEQRRQRYQSVLYPLARLPRFRRSELADLVHEEPAAFITRTVNEVVKAGVLETVREEGEIHFEWVRGDRVELVDQWIDRRIHGDQVKEQPERERPRERLMRLGPTSLSDAELLAILIRVGVVGESAVTGGQKLANRFAHELDLIRNYGLEELRKITPAVTKASFCQILAALELGKRATEAARTRPVPITKITSTIEATQYCAQAFAYLAGDAVQEEFHIVTLDTKHKPIRTHKITVGTLDSSLVHPREVFRPAIRDSAAAVLLVHNHPSGDPTPSREDHAVTERLTEAGKLIGIGVLDHIIVARERCQSLREC</sequence>
<dbReference type="CDD" id="cd08071">
    <property type="entry name" value="MPN_DUF2466"/>
    <property type="match status" value="1"/>
</dbReference>
<keyword evidence="4" id="KW-0862">Zinc</keyword>
<keyword evidence="3" id="KW-0378">Hydrolase</keyword>
<organism evidence="8 9">
    <name type="scientific">Neorhodopirellula lusitana</name>
    <dbReference type="NCBI Taxonomy" id="445327"/>
    <lineage>
        <taxon>Bacteria</taxon>
        <taxon>Pseudomonadati</taxon>
        <taxon>Planctomycetota</taxon>
        <taxon>Planctomycetia</taxon>
        <taxon>Pirellulales</taxon>
        <taxon>Pirellulaceae</taxon>
        <taxon>Neorhodopirellula</taxon>
    </lineage>
</organism>
<keyword evidence="9" id="KW-1185">Reference proteome</keyword>
<evidence type="ECO:0000256" key="6">
    <source>
        <dbReference type="RuleBase" id="RU003797"/>
    </source>
</evidence>
<dbReference type="Gene3D" id="3.40.140.10">
    <property type="entry name" value="Cytidine Deaminase, domain 2"/>
    <property type="match status" value="1"/>
</dbReference>
<evidence type="ECO:0000259" key="7">
    <source>
        <dbReference type="PROSITE" id="PS50249"/>
    </source>
</evidence>
<proteinExistence type="inferred from homology"/>
<feature type="domain" description="MPN" evidence="7">
    <location>
        <begin position="182"/>
        <end position="314"/>
    </location>
</feature>
<gene>
    <name evidence="8" type="ORF">SAMN06265222_11821</name>
</gene>
<dbReference type="Pfam" id="PF20582">
    <property type="entry name" value="UPF0758_N"/>
    <property type="match status" value="1"/>
</dbReference>
<dbReference type="RefSeq" id="WP_283434929.1">
    <property type="nucleotide sequence ID" value="NZ_CAWLDM010000001.1"/>
</dbReference>
<evidence type="ECO:0000256" key="3">
    <source>
        <dbReference type="ARBA" id="ARBA00022801"/>
    </source>
</evidence>
<dbReference type="InterPro" id="IPR001405">
    <property type="entry name" value="UPF0758"/>
</dbReference>
<dbReference type="NCBIfam" id="NF000642">
    <property type="entry name" value="PRK00024.1"/>
    <property type="match status" value="1"/>
</dbReference>
<dbReference type="InterPro" id="IPR046778">
    <property type="entry name" value="UPF0758_N"/>
</dbReference>
<dbReference type="PROSITE" id="PS01302">
    <property type="entry name" value="UPF0758"/>
    <property type="match status" value="1"/>
</dbReference>
<evidence type="ECO:0000256" key="4">
    <source>
        <dbReference type="ARBA" id="ARBA00022833"/>
    </source>
</evidence>
<dbReference type="InterPro" id="IPR020891">
    <property type="entry name" value="UPF0758_CS"/>
</dbReference>
<dbReference type="PANTHER" id="PTHR30471:SF3">
    <property type="entry name" value="UPF0758 PROTEIN YEES-RELATED"/>
    <property type="match status" value="1"/>
</dbReference>
<dbReference type="InterPro" id="IPR037518">
    <property type="entry name" value="MPN"/>
</dbReference>
<evidence type="ECO:0000313" key="9">
    <source>
        <dbReference type="Proteomes" id="UP001158067"/>
    </source>
</evidence>
<dbReference type="PANTHER" id="PTHR30471">
    <property type="entry name" value="DNA REPAIR PROTEIN RADC"/>
    <property type="match status" value="1"/>
</dbReference>
<keyword evidence="1" id="KW-0645">Protease</keyword>
<evidence type="ECO:0000256" key="5">
    <source>
        <dbReference type="ARBA" id="ARBA00023049"/>
    </source>
</evidence>
<dbReference type="NCBIfam" id="TIGR00608">
    <property type="entry name" value="radc"/>
    <property type="match status" value="1"/>
</dbReference>
<dbReference type="InterPro" id="IPR025657">
    <property type="entry name" value="RadC_JAB"/>
</dbReference>